<dbReference type="GO" id="GO:0071006">
    <property type="term" value="C:U2-type catalytic step 1 spliceosome"/>
    <property type="evidence" value="ECO:0007669"/>
    <property type="project" value="TreeGrafter"/>
</dbReference>
<evidence type="ECO:0000256" key="3">
    <source>
        <dbReference type="ARBA" id="ARBA00017295"/>
    </source>
</evidence>
<dbReference type="CDD" id="cd12360">
    <property type="entry name" value="RRM_cwf2"/>
    <property type="match status" value="1"/>
</dbReference>
<dbReference type="PROSITE" id="PS50102">
    <property type="entry name" value="RRM"/>
    <property type="match status" value="1"/>
</dbReference>
<dbReference type="Gene3D" id="3.30.70.330">
    <property type="match status" value="1"/>
</dbReference>
<dbReference type="InterPro" id="IPR039171">
    <property type="entry name" value="Cwc2/Slt11"/>
</dbReference>
<protein>
    <recommendedName>
        <fullName evidence="3">Pre-mRNA-splicing factor CWC2</fullName>
    </recommendedName>
    <alternativeName>
        <fullName evidence="14">Pre-mRNA-splicing factor cwc2</fullName>
    </alternativeName>
</protein>
<keyword evidence="7 16" id="KW-0863">Zinc-finger</keyword>
<dbReference type="SUPFAM" id="SSF54928">
    <property type="entry name" value="RNA-binding domain, RBD"/>
    <property type="match status" value="1"/>
</dbReference>
<keyword evidence="6" id="KW-0747">Spliceosome</keyword>
<dbReference type="FunFam" id="3.30.70.330:FF:000249">
    <property type="entry name" value="Pre-mRNA-splicing factor CWC2, variant"/>
    <property type="match status" value="1"/>
</dbReference>
<evidence type="ECO:0000256" key="7">
    <source>
        <dbReference type="ARBA" id="ARBA00022771"/>
    </source>
</evidence>
<evidence type="ECO:0000256" key="14">
    <source>
        <dbReference type="ARBA" id="ARBA00072313"/>
    </source>
</evidence>
<evidence type="ECO:0000259" key="18">
    <source>
        <dbReference type="PROSITE" id="PS50102"/>
    </source>
</evidence>
<dbReference type="GO" id="GO:0008270">
    <property type="term" value="F:zinc ion binding"/>
    <property type="evidence" value="ECO:0007669"/>
    <property type="project" value="UniProtKB-KW"/>
</dbReference>
<evidence type="ECO:0000256" key="11">
    <source>
        <dbReference type="ARBA" id="ARBA00023242"/>
    </source>
</evidence>
<feature type="region of interest" description="Disordered" evidence="17">
    <location>
        <begin position="329"/>
        <end position="377"/>
    </location>
</feature>
<evidence type="ECO:0000256" key="1">
    <source>
        <dbReference type="ARBA" id="ARBA00004123"/>
    </source>
</evidence>
<evidence type="ECO:0000256" key="16">
    <source>
        <dbReference type="PROSITE-ProRule" id="PRU00723"/>
    </source>
</evidence>
<keyword evidence="8 16" id="KW-0862">Zinc</keyword>
<accession>A0A6A5XIB8</accession>
<organism evidence="20 21">
    <name type="scientific">Aaosphaeria arxii CBS 175.79</name>
    <dbReference type="NCBI Taxonomy" id="1450172"/>
    <lineage>
        <taxon>Eukaryota</taxon>
        <taxon>Fungi</taxon>
        <taxon>Dikarya</taxon>
        <taxon>Ascomycota</taxon>
        <taxon>Pezizomycotina</taxon>
        <taxon>Dothideomycetes</taxon>
        <taxon>Pleosporomycetidae</taxon>
        <taxon>Pleosporales</taxon>
        <taxon>Pleosporales incertae sedis</taxon>
        <taxon>Aaosphaeria</taxon>
    </lineage>
</organism>
<keyword evidence="5 16" id="KW-0479">Metal-binding</keyword>
<dbReference type="GO" id="GO:0036002">
    <property type="term" value="F:pre-mRNA binding"/>
    <property type="evidence" value="ECO:0007669"/>
    <property type="project" value="TreeGrafter"/>
</dbReference>
<evidence type="ECO:0000256" key="9">
    <source>
        <dbReference type="ARBA" id="ARBA00022884"/>
    </source>
</evidence>
<gene>
    <name evidence="20" type="ORF">BU24DRAFT_374691</name>
</gene>
<feature type="region of interest" description="Disordered" evidence="17">
    <location>
        <begin position="1"/>
        <end position="38"/>
    </location>
</feature>
<dbReference type="InterPro" id="IPR000504">
    <property type="entry name" value="RRM_dom"/>
</dbReference>
<feature type="compositionally biased region" description="Low complexity" evidence="17">
    <location>
        <begin position="1"/>
        <end position="17"/>
    </location>
</feature>
<feature type="domain" description="RRM" evidence="18">
    <location>
        <begin position="186"/>
        <end position="260"/>
    </location>
</feature>
<dbReference type="GO" id="GO:0006397">
    <property type="term" value="P:mRNA processing"/>
    <property type="evidence" value="ECO:0007669"/>
    <property type="project" value="UniProtKB-KW"/>
</dbReference>
<comment type="function">
    <text evidence="13">Involved in the first step of pre-mRNA splicing. Required for cell growth and cell cycle control. Plays a role in the levels of the U1, U4, U5 and U6 snRNAs and the maintenance of the U4/U6 snRNA complex. May provide the link between the 'nineteen complex' NTC spliceosome protein complex and the spliceosome through the U6 snRNA. Associates predominantly with U6 snRNAs in assembled active spliceosomes. Binds directly to the internal stem-loop (ISL) domain of the U6 snRNA and to the pre-mRNA intron near the 5' splice site during the activation and catalytic phases of the spliceosome cycle.</text>
</comment>
<dbReference type="SMART" id="SM00360">
    <property type="entry name" value="RRM"/>
    <property type="match status" value="1"/>
</dbReference>
<proteinExistence type="inferred from homology"/>
<feature type="zinc finger region" description="C3H1-type" evidence="16">
    <location>
        <begin position="128"/>
        <end position="150"/>
    </location>
</feature>
<dbReference type="Proteomes" id="UP000799778">
    <property type="component" value="Unassembled WGS sequence"/>
</dbReference>
<dbReference type="GeneID" id="54281969"/>
<evidence type="ECO:0000256" key="5">
    <source>
        <dbReference type="ARBA" id="ARBA00022723"/>
    </source>
</evidence>
<keyword evidence="4" id="KW-0507">mRNA processing</keyword>
<dbReference type="GO" id="GO:0017070">
    <property type="term" value="F:U6 snRNA binding"/>
    <property type="evidence" value="ECO:0007669"/>
    <property type="project" value="TreeGrafter"/>
</dbReference>
<dbReference type="InterPro" id="IPR035979">
    <property type="entry name" value="RBD_domain_sf"/>
</dbReference>
<dbReference type="InterPro" id="IPR034181">
    <property type="entry name" value="Cwc2_RRM"/>
</dbReference>
<keyword evidence="10" id="KW-0508">mRNA splicing</keyword>
<comment type="subcellular location">
    <subcellularLocation>
        <location evidence="1">Nucleus</location>
    </subcellularLocation>
</comment>
<evidence type="ECO:0000259" key="19">
    <source>
        <dbReference type="PROSITE" id="PS50103"/>
    </source>
</evidence>
<keyword evidence="11" id="KW-0539">Nucleus</keyword>
<feature type="compositionally biased region" description="Polar residues" evidence="17">
    <location>
        <begin position="364"/>
        <end position="377"/>
    </location>
</feature>
<evidence type="ECO:0000256" key="8">
    <source>
        <dbReference type="ARBA" id="ARBA00022833"/>
    </source>
</evidence>
<dbReference type="InterPro" id="IPR032297">
    <property type="entry name" value="Torus"/>
</dbReference>
<dbReference type="RefSeq" id="XP_033381201.1">
    <property type="nucleotide sequence ID" value="XM_033524572.1"/>
</dbReference>
<evidence type="ECO:0000256" key="15">
    <source>
        <dbReference type="PROSITE-ProRule" id="PRU00176"/>
    </source>
</evidence>
<reference evidence="20" key="1">
    <citation type="journal article" date="2020" name="Stud. Mycol.">
        <title>101 Dothideomycetes genomes: a test case for predicting lifestyles and emergence of pathogens.</title>
        <authorList>
            <person name="Haridas S."/>
            <person name="Albert R."/>
            <person name="Binder M."/>
            <person name="Bloem J."/>
            <person name="Labutti K."/>
            <person name="Salamov A."/>
            <person name="Andreopoulos B."/>
            <person name="Baker S."/>
            <person name="Barry K."/>
            <person name="Bills G."/>
            <person name="Bluhm B."/>
            <person name="Cannon C."/>
            <person name="Castanera R."/>
            <person name="Culley D."/>
            <person name="Daum C."/>
            <person name="Ezra D."/>
            <person name="Gonzalez J."/>
            <person name="Henrissat B."/>
            <person name="Kuo A."/>
            <person name="Liang C."/>
            <person name="Lipzen A."/>
            <person name="Lutzoni F."/>
            <person name="Magnuson J."/>
            <person name="Mondo S."/>
            <person name="Nolan M."/>
            <person name="Ohm R."/>
            <person name="Pangilinan J."/>
            <person name="Park H.-J."/>
            <person name="Ramirez L."/>
            <person name="Alfaro M."/>
            <person name="Sun H."/>
            <person name="Tritt A."/>
            <person name="Yoshinaga Y."/>
            <person name="Zwiers L.-H."/>
            <person name="Turgeon B."/>
            <person name="Goodwin S."/>
            <person name="Spatafora J."/>
            <person name="Crous P."/>
            <person name="Grigoriev I."/>
        </authorList>
    </citation>
    <scope>NUCLEOTIDE SEQUENCE</scope>
    <source>
        <strain evidence="20">CBS 175.79</strain>
    </source>
</reference>
<dbReference type="OrthoDB" id="10251848at2759"/>
<comment type="similarity">
    <text evidence="2">Belongs to the RRM CWC2 family.</text>
</comment>
<keyword evidence="9 15" id="KW-0694">RNA-binding</keyword>
<sequence length="414" mass="45066">MADVQSPPAAATASGPTLDPADEPSASSSNALAPMTTETTIITTNAEGKKVKKIIRRKRRPARPQVDAATFKVEEAQPTGTIYNVWYNKWSGGDREDKYMSQTAAPGRCVIARDSGYTKADRVSGSYFCLFFAKGTCPKGVDCEYLHRLPTVTDIFPSNVDCFGRDKFSDYRDDMGGVGSFQRQNRTLYVGRIHVTDDIEEIVARHFQEWGQIDRIRVLTARGVGFVTYMNEANSQFAKEAMSDQSLDHNEILNVRWATVDPNPAAQKREARRVEEQAAEAIRKALPAAYVAEIEGRDHEQKKRRKIEGSFGLQGYEAPDDVWAAKEKAGWEASGQVGAPERAGLLEAGDGNEEDNEYDGSFGSLAQQDNTAPTGILSGSTLAALKGYSATAAPKRAAPSSGPLVGYGSDDDSD</sequence>
<dbReference type="PANTHER" id="PTHR14089:SF2">
    <property type="entry name" value="PRE-MRNA-SPLICING FACTOR CWC2"/>
    <property type="match status" value="1"/>
</dbReference>
<keyword evidence="12" id="KW-0131">Cell cycle</keyword>
<dbReference type="PANTHER" id="PTHR14089">
    <property type="entry name" value="PRE-MRNA-SPLICING FACTOR RBM22"/>
    <property type="match status" value="1"/>
</dbReference>
<dbReference type="InterPro" id="IPR012677">
    <property type="entry name" value="Nucleotide-bd_a/b_plait_sf"/>
</dbReference>
<keyword evidence="21" id="KW-1185">Reference proteome</keyword>
<evidence type="ECO:0000256" key="10">
    <source>
        <dbReference type="ARBA" id="ARBA00023187"/>
    </source>
</evidence>
<feature type="region of interest" description="Disordered" evidence="17">
    <location>
        <begin position="390"/>
        <end position="414"/>
    </location>
</feature>
<dbReference type="Pfam" id="PF16131">
    <property type="entry name" value="Torus"/>
    <property type="match status" value="1"/>
</dbReference>
<evidence type="ECO:0000256" key="6">
    <source>
        <dbReference type="ARBA" id="ARBA00022728"/>
    </source>
</evidence>
<evidence type="ECO:0000313" key="21">
    <source>
        <dbReference type="Proteomes" id="UP000799778"/>
    </source>
</evidence>
<evidence type="ECO:0000313" key="20">
    <source>
        <dbReference type="EMBL" id="KAF2012862.1"/>
    </source>
</evidence>
<feature type="domain" description="C3H1-type" evidence="19">
    <location>
        <begin position="128"/>
        <end position="150"/>
    </location>
</feature>
<dbReference type="EMBL" id="ML978072">
    <property type="protein sequence ID" value="KAF2012862.1"/>
    <property type="molecule type" value="Genomic_DNA"/>
</dbReference>
<evidence type="ECO:0000256" key="2">
    <source>
        <dbReference type="ARBA" id="ARBA00008024"/>
    </source>
</evidence>
<evidence type="ECO:0000256" key="13">
    <source>
        <dbReference type="ARBA" id="ARBA00025224"/>
    </source>
</evidence>
<evidence type="ECO:0000256" key="4">
    <source>
        <dbReference type="ARBA" id="ARBA00022664"/>
    </source>
</evidence>
<dbReference type="GO" id="GO:0000974">
    <property type="term" value="C:Prp19 complex"/>
    <property type="evidence" value="ECO:0007669"/>
    <property type="project" value="TreeGrafter"/>
</dbReference>
<dbReference type="GO" id="GO:0008380">
    <property type="term" value="P:RNA splicing"/>
    <property type="evidence" value="ECO:0007669"/>
    <property type="project" value="UniProtKB-KW"/>
</dbReference>
<name>A0A6A5XIB8_9PLEO</name>
<dbReference type="AlphaFoldDB" id="A0A6A5XIB8"/>
<dbReference type="GO" id="GO:0071007">
    <property type="term" value="C:U2-type catalytic step 2 spliceosome"/>
    <property type="evidence" value="ECO:0007669"/>
    <property type="project" value="TreeGrafter"/>
</dbReference>
<evidence type="ECO:0000256" key="12">
    <source>
        <dbReference type="ARBA" id="ARBA00023306"/>
    </source>
</evidence>
<evidence type="ECO:0000256" key="17">
    <source>
        <dbReference type="SAM" id="MobiDB-lite"/>
    </source>
</evidence>
<dbReference type="Pfam" id="PF00076">
    <property type="entry name" value="RRM_1"/>
    <property type="match status" value="1"/>
</dbReference>
<dbReference type="InterPro" id="IPR000571">
    <property type="entry name" value="Znf_CCCH"/>
</dbReference>
<dbReference type="PROSITE" id="PS50103">
    <property type="entry name" value="ZF_C3H1"/>
    <property type="match status" value="1"/>
</dbReference>